<keyword evidence="2" id="KW-1185">Reference proteome</keyword>
<gene>
    <name evidence="1" type="ORF">EYE40_04010</name>
</gene>
<dbReference type="Proteomes" id="UP000294194">
    <property type="component" value="Unassembled WGS sequence"/>
</dbReference>
<name>A0A4Q9GSN9_9MICO</name>
<sequence length="152" mass="17009">MTNTPPTITTILTTFTDEQAGLSTGLARHRILAVAESLRRCVEAHGDQILVDRDRTLVAAERAFDPRDPVARVAHADDLIYLLAIFVEPEWLPGDSPSLRVHLRVVERLSQWVIEHGLVHPDEVCCPLLDIEARVRRARRALRSAAQAAPKR</sequence>
<organism evidence="1 2">
    <name type="scientific">Glaciihabitans arcticus</name>
    <dbReference type="NCBI Taxonomy" id="2668039"/>
    <lineage>
        <taxon>Bacteria</taxon>
        <taxon>Bacillati</taxon>
        <taxon>Actinomycetota</taxon>
        <taxon>Actinomycetes</taxon>
        <taxon>Micrococcales</taxon>
        <taxon>Microbacteriaceae</taxon>
        <taxon>Glaciihabitans</taxon>
    </lineage>
</organism>
<protein>
    <submittedName>
        <fullName evidence="1">Uncharacterized protein</fullName>
    </submittedName>
</protein>
<evidence type="ECO:0000313" key="2">
    <source>
        <dbReference type="Proteomes" id="UP000294194"/>
    </source>
</evidence>
<proteinExistence type="predicted"/>
<dbReference type="AlphaFoldDB" id="A0A4Q9GSN9"/>
<reference evidence="2" key="1">
    <citation type="submission" date="2019-02" db="EMBL/GenBank/DDBJ databases">
        <title>Glaciihabitans arcticus sp. nov., a psychrotolerant bacterium isolated from polar soil.</title>
        <authorList>
            <person name="Dahal R.H."/>
        </authorList>
    </citation>
    <scope>NUCLEOTIDE SEQUENCE [LARGE SCALE GENOMIC DNA]</scope>
    <source>
        <strain evidence="2">RP-3-7</strain>
    </source>
</reference>
<accession>A0A4Q9GSN9</accession>
<evidence type="ECO:0000313" key="1">
    <source>
        <dbReference type="EMBL" id="TBN56628.1"/>
    </source>
</evidence>
<comment type="caution">
    <text evidence="1">The sequence shown here is derived from an EMBL/GenBank/DDBJ whole genome shotgun (WGS) entry which is preliminary data.</text>
</comment>
<dbReference type="EMBL" id="SISG01000001">
    <property type="protein sequence ID" value="TBN56628.1"/>
    <property type="molecule type" value="Genomic_DNA"/>
</dbReference>
<dbReference type="RefSeq" id="WP_130980738.1">
    <property type="nucleotide sequence ID" value="NZ_SISG01000001.1"/>
</dbReference>